<evidence type="ECO:0000256" key="3">
    <source>
        <dbReference type="SAM" id="MobiDB-lite"/>
    </source>
</evidence>
<protein>
    <recommendedName>
        <fullName evidence="5">Alginate lyase domain-containing protein</fullName>
    </recommendedName>
</protein>
<dbReference type="InterPro" id="IPR008929">
    <property type="entry name" value="Chondroitin_lyas"/>
</dbReference>
<evidence type="ECO:0000256" key="1">
    <source>
        <dbReference type="ARBA" id="ARBA00022729"/>
    </source>
</evidence>
<feature type="region of interest" description="Disordered" evidence="3">
    <location>
        <begin position="417"/>
        <end position="445"/>
    </location>
</feature>
<dbReference type="STRING" id="2316362.A0A4Q2DF09"/>
<name>A0A4Q2DF09_9AGAR</name>
<dbReference type="Gene3D" id="1.50.10.100">
    <property type="entry name" value="Chondroitin AC/alginate lyase"/>
    <property type="match status" value="1"/>
</dbReference>
<reference evidence="6 7" key="1">
    <citation type="submission" date="2019-01" db="EMBL/GenBank/DDBJ databases">
        <title>Draft genome sequence of Psathyrella aberdarensis IHI B618.</title>
        <authorList>
            <person name="Buettner E."/>
            <person name="Kellner H."/>
        </authorList>
    </citation>
    <scope>NUCLEOTIDE SEQUENCE [LARGE SCALE GENOMIC DNA]</scope>
    <source>
        <strain evidence="6 7">IHI B618</strain>
    </source>
</reference>
<dbReference type="InterPro" id="IPR008397">
    <property type="entry name" value="Alginate_lyase_dom"/>
</dbReference>
<dbReference type="AlphaFoldDB" id="A0A4Q2DF09"/>
<comment type="caution">
    <text evidence="6">The sequence shown here is derived from an EMBL/GenBank/DDBJ whole genome shotgun (WGS) entry which is preliminary data.</text>
</comment>
<evidence type="ECO:0000313" key="6">
    <source>
        <dbReference type="EMBL" id="RXW18370.1"/>
    </source>
</evidence>
<feature type="compositionally biased region" description="Low complexity" evidence="3">
    <location>
        <begin position="421"/>
        <end position="440"/>
    </location>
</feature>
<dbReference type="GO" id="GO:0042597">
    <property type="term" value="C:periplasmic space"/>
    <property type="evidence" value="ECO:0007669"/>
    <property type="project" value="InterPro"/>
</dbReference>
<dbReference type="Proteomes" id="UP000290288">
    <property type="component" value="Unassembled WGS sequence"/>
</dbReference>
<feature type="chain" id="PRO_5020688634" description="Alginate lyase domain-containing protein" evidence="4">
    <location>
        <begin position="21"/>
        <end position="477"/>
    </location>
</feature>
<dbReference type="SUPFAM" id="SSF48230">
    <property type="entry name" value="Chondroitin AC/alginate lyase"/>
    <property type="match status" value="1"/>
</dbReference>
<accession>A0A4Q2DF09</accession>
<keyword evidence="1 4" id="KW-0732">Signal</keyword>
<organism evidence="6 7">
    <name type="scientific">Candolleomyces aberdarensis</name>
    <dbReference type="NCBI Taxonomy" id="2316362"/>
    <lineage>
        <taxon>Eukaryota</taxon>
        <taxon>Fungi</taxon>
        <taxon>Dikarya</taxon>
        <taxon>Basidiomycota</taxon>
        <taxon>Agaricomycotina</taxon>
        <taxon>Agaricomycetes</taxon>
        <taxon>Agaricomycetidae</taxon>
        <taxon>Agaricales</taxon>
        <taxon>Agaricineae</taxon>
        <taxon>Psathyrellaceae</taxon>
        <taxon>Candolleomyces</taxon>
    </lineage>
</organism>
<dbReference type="Pfam" id="PF05426">
    <property type="entry name" value="Alginate_lyase"/>
    <property type="match status" value="1"/>
</dbReference>
<dbReference type="EMBL" id="SDEE01000270">
    <property type="protein sequence ID" value="RXW18370.1"/>
    <property type="molecule type" value="Genomic_DNA"/>
</dbReference>
<sequence length="477" mass="52420">MYISLFCISTLLSVSLRAAGQTSYANDFIDPDFIVAGNFPPNTGGAQTTITAWARNLASRGPWSVMDKQGIPPTGNKHDYLSWAPYWWPDCSGVGNTTALTEQEIWTTCPYRRRDGQFNPDVRTVNDIGNFQELSEAVLYNTLAWAFTKTPSNENSQNAVRFLRIWFLDEATRMTPNLDYAQMQRGPDGQVGSSTGVLDLKGMTKIASAILILRKGQNTDWTADLDAGMVEWCQQYIRWLETAEQALEEASAENNHGTFYYNQLAALKLIVNDNEGAARVTGAYFSGQYQSQIAANGEQPLEAARTRPYHYRAYNLAAMITNARIEKYANPSSTVWNRTSSSGGGIKAALDHAMRFSARDSDEADYAAELYPNIAAVGSIYGDADGAYVAYLKRADPGFSVQPYFLWNQPFAPGEGRALPSARTTASRASATRKSSAGSSSDDDSEENAALSQLIGSNFWSTMRLSLFALSVGLVMF</sequence>
<feature type="domain" description="Alginate lyase" evidence="5">
    <location>
        <begin position="65"/>
        <end position="361"/>
    </location>
</feature>
<dbReference type="GO" id="GO:0016829">
    <property type="term" value="F:lyase activity"/>
    <property type="evidence" value="ECO:0007669"/>
    <property type="project" value="UniProtKB-KW"/>
</dbReference>
<evidence type="ECO:0000256" key="2">
    <source>
        <dbReference type="ARBA" id="ARBA00023239"/>
    </source>
</evidence>
<keyword evidence="2" id="KW-0456">Lyase</keyword>
<feature type="signal peptide" evidence="4">
    <location>
        <begin position="1"/>
        <end position="20"/>
    </location>
</feature>
<evidence type="ECO:0000259" key="5">
    <source>
        <dbReference type="Pfam" id="PF05426"/>
    </source>
</evidence>
<dbReference type="OrthoDB" id="63533at2759"/>
<evidence type="ECO:0000313" key="7">
    <source>
        <dbReference type="Proteomes" id="UP000290288"/>
    </source>
</evidence>
<evidence type="ECO:0000256" key="4">
    <source>
        <dbReference type="SAM" id="SignalP"/>
    </source>
</evidence>
<keyword evidence="7" id="KW-1185">Reference proteome</keyword>
<proteinExistence type="predicted"/>
<gene>
    <name evidence="6" type="ORF">EST38_g7484</name>
</gene>